<dbReference type="EMBL" id="LR743507">
    <property type="protein sequence ID" value="CAA2107070.1"/>
    <property type="molecule type" value="Genomic_DNA"/>
</dbReference>
<comment type="catalytic activity">
    <reaction evidence="10">
        <text>Mg(2+)(in) = Mg(2+)(out)</text>
        <dbReference type="Rhea" id="RHEA:29827"/>
        <dbReference type="ChEBI" id="CHEBI:18420"/>
    </reaction>
</comment>
<dbReference type="GO" id="GO:0050897">
    <property type="term" value="F:cobalt ion binding"/>
    <property type="evidence" value="ECO:0007669"/>
    <property type="project" value="TreeGrafter"/>
</dbReference>
<comment type="function">
    <text evidence="11">Mediates influx of magnesium ions. Alternates between open and closed states. Activated by low cytoplasmic Mg(2+) levels. Inactive when cytoplasmic Mg(2+) levels are high.</text>
</comment>
<evidence type="ECO:0000256" key="11">
    <source>
        <dbReference type="ARBA" id="ARBA00045497"/>
    </source>
</evidence>
<dbReference type="SUPFAM" id="SSF143865">
    <property type="entry name" value="CorA soluble domain-like"/>
    <property type="match status" value="1"/>
</dbReference>
<evidence type="ECO:0000313" key="13">
    <source>
        <dbReference type="EMBL" id="CAA2107070.1"/>
    </source>
</evidence>
<dbReference type="InterPro" id="IPR045861">
    <property type="entry name" value="CorA_cytoplasmic_dom"/>
</dbReference>
<organism evidence="13">
    <name type="scientific">Variovorax paradoxus</name>
    <dbReference type="NCBI Taxonomy" id="34073"/>
    <lineage>
        <taxon>Bacteria</taxon>
        <taxon>Pseudomonadati</taxon>
        <taxon>Pseudomonadota</taxon>
        <taxon>Betaproteobacteria</taxon>
        <taxon>Burkholderiales</taxon>
        <taxon>Comamonadaceae</taxon>
        <taxon>Variovorax</taxon>
    </lineage>
</organism>
<evidence type="ECO:0000256" key="12">
    <source>
        <dbReference type="SAM" id="Phobius"/>
    </source>
</evidence>
<dbReference type="FunFam" id="1.20.58.340:FF:000004">
    <property type="entry name" value="Magnesium transport protein CorA"/>
    <property type="match status" value="1"/>
</dbReference>
<evidence type="ECO:0000256" key="10">
    <source>
        <dbReference type="ARBA" id="ARBA00034269"/>
    </source>
</evidence>
<accession>A0A679J7G3</accession>
<dbReference type="GO" id="GO:0000287">
    <property type="term" value="F:magnesium ion binding"/>
    <property type="evidence" value="ECO:0007669"/>
    <property type="project" value="TreeGrafter"/>
</dbReference>
<evidence type="ECO:0000256" key="2">
    <source>
        <dbReference type="ARBA" id="ARBA00009765"/>
    </source>
</evidence>
<keyword evidence="5 12" id="KW-0812">Transmembrane</keyword>
<feature type="transmembrane region" description="Helical" evidence="12">
    <location>
        <begin position="304"/>
        <end position="323"/>
    </location>
</feature>
<proteinExistence type="inferred from homology"/>
<dbReference type="GO" id="GO:0015095">
    <property type="term" value="F:magnesium ion transmembrane transporter activity"/>
    <property type="evidence" value="ECO:0007669"/>
    <property type="project" value="TreeGrafter"/>
</dbReference>
<keyword evidence="3" id="KW-0813">Transport</keyword>
<keyword evidence="8" id="KW-0406">Ion transport</keyword>
<evidence type="ECO:0000256" key="5">
    <source>
        <dbReference type="ARBA" id="ARBA00022692"/>
    </source>
</evidence>
<sequence length="361" mass="40297">MRSETPGPAHYRGRPLQEQAHGTIGCVHQCEFRGVPMLINCVVYENGSKLADIAVDDISDYITRPGCFVWVALSDPTNEELDHMQMEFGLHPLAVEDAHHGHQRPKVEEYGDSLFVVMHLVEPSTEGEHCTNVGEVDVFVGSNYVLSVRNRSKQGFLGVRERCEREPELLRNGAGFVLYALMDAVVDRYFPVIDALEVELESIEQQIFGQGGTARNKIKQLYDLKRRSMILKRAVAPLAEAAGKLHGGRVPQICLGTQDYFRDVGDHLGRINGSIDAMRDTIGTAIAVNLSMVTIEDSEVTKRLAAWASIFAVCTAFAGIWGMNFEHMPELKFHYGYPVALALIACTCGYLYYRFKRAGWL</sequence>
<evidence type="ECO:0000256" key="3">
    <source>
        <dbReference type="ARBA" id="ARBA00022448"/>
    </source>
</evidence>
<keyword evidence="7 12" id="KW-1133">Transmembrane helix</keyword>
<dbReference type="GO" id="GO:0015087">
    <property type="term" value="F:cobalt ion transmembrane transporter activity"/>
    <property type="evidence" value="ECO:0007669"/>
    <property type="project" value="TreeGrafter"/>
</dbReference>
<dbReference type="InterPro" id="IPR002523">
    <property type="entry name" value="MgTranspt_CorA/ZnTranspt_ZntB"/>
</dbReference>
<dbReference type="Gene3D" id="1.20.58.340">
    <property type="entry name" value="Magnesium transport protein CorA, transmembrane region"/>
    <property type="match status" value="2"/>
</dbReference>
<evidence type="ECO:0000256" key="6">
    <source>
        <dbReference type="ARBA" id="ARBA00022842"/>
    </source>
</evidence>
<feature type="transmembrane region" description="Helical" evidence="12">
    <location>
        <begin position="335"/>
        <end position="353"/>
    </location>
</feature>
<dbReference type="CDD" id="cd12830">
    <property type="entry name" value="MtCorA-like"/>
    <property type="match status" value="1"/>
</dbReference>
<evidence type="ECO:0000256" key="7">
    <source>
        <dbReference type="ARBA" id="ARBA00022989"/>
    </source>
</evidence>
<evidence type="ECO:0000256" key="8">
    <source>
        <dbReference type="ARBA" id="ARBA00023065"/>
    </source>
</evidence>
<name>A0A679J7G3_VARPD</name>
<dbReference type="InterPro" id="IPR045863">
    <property type="entry name" value="CorA_TM1_TM2"/>
</dbReference>
<keyword evidence="6" id="KW-0460">Magnesium</keyword>
<dbReference type="Pfam" id="PF01544">
    <property type="entry name" value="CorA"/>
    <property type="match status" value="1"/>
</dbReference>
<gene>
    <name evidence="13" type="primary">corA_3</name>
    <name evidence="13" type="ORF">VVAX_04052</name>
</gene>
<dbReference type="PANTHER" id="PTHR46494">
    <property type="entry name" value="CORA FAMILY METAL ION TRANSPORTER (EUROFUNG)"/>
    <property type="match status" value="1"/>
</dbReference>
<dbReference type="Gene3D" id="3.30.460.20">
    <property type="entry name" value="CorA soluble domain-like"/>
    <property type="match status" value="1"/>
</dbReference>
<reference evidence="13" key="1">
    <citation type="submission" date="2019-12" db="EMBL/GenBank/DDBJ databases">
        <authorList>
            <person name="Cremers G."/>
        </authorList>
    </citation>
    <scope>NUCLEOTIDE SEQUENCE</scope>
    <source>
        <strain evidence="13">Vvax</strain>
    </source>
</reference>
<protein>
    <submittedName>
        <fullName evidence="13">Cobalt/magnesium transport protein CorA</fullName>
    </submittedName>
</protein>
<dbReference type="AlphaFoldDB" id="A0A679J7G3"/>
<comment type="subcellular location">
    <subcellularLocation>
        <location evidence="1">Cell membrane</location>
        <topology evidence="1">Multi-pass membrane protein</topology>
    </subcellularLocation>
</comment>
<evidence type="ECO:0000256" key="9">
    <source>
        <dbReference type="ARBA" id="ARBA00023136"/>
    </source>
</evidence>
<keyword evidence="4" id="KW-1003">Cell membrane</keyword>
<dbReference type="GO" id="GO:0005886">
    <property type="term" value="C:plasma membrane"/>
    <property type="evidence" value="ECO:0007669"/>
    <property type="project" value="UniProtKB-SubCell"/>
</dbReference>
<keyword evidence="9 12" id="KW-0472">Membrane</keyword>
<evidence type="ECO:0000256" key="4">
    <source>
        <dbReference type="ARBA" id="ARBA00022475"/>
    </source>
</evidence>
<dbReference type="SUPFAM" id="SSF144083">
    <property type="entry name" value="Magnesium transport protein CorA, transmembrane region"/>
    <property type="match status" value="1"/>
</dbReference>
<evidence type="ECO:0000256" key="1">
    <source>
        <dbReference type="ARBA" id="ARBA00004651"/>
    </source>
</evidence>
<dbReference type="PANTHER" id="PTHR46494:SF1">
    <property type="entry name" value="CORA FAMILY METAL ION TRANSPORTER (EUROFUNG)"/>
    <property type="match status" value="1"/>
</dbReference>
<comment type="similarity">
    <text evidence="2">Belongs to the CorA metal ion transporter (MIT) (TC 1.A.35) family.</text>
</comment>